<evidence type="ECO:0000256" key="2">
    <source>
        <dbReference type="ARBA" id="ARBA00022695"/>
    </source>
</evidence>
<dbReference type="InterPro" id="IPR003812">
    <property type="entry name" value="Fido"/>
</dbReference>
<dbReference type="RefSeq" id="WP_091615795.1">
    <property type="nucleotide sequence ID" value="NZ_FNNC01000006.1"/>
</dbReference>
<gene>
    <name evidence="9" type="ORF">SAMN05421781_2546</name>
</gene>
<keyword evidence="10" id="KW-1185">Reference proteome</keyword>
<keyword evidence="4" id="KW-0067">ATP-binding</keyword>
<keyword evidence="1" id="KW-0808">Transferase</keyword>
<dbReference type="AlphaFoldDB" id="A0A1H2WXH4"/>
<evidence type="ECO:0000256" key="1">
    <source>
        <dbReference type="ARBA" id="ARBA00022679"/>
    </source>
</evidence>
<dbReference type="Pfam" id="PF02661">
    <property type="entry name" value="Fic"/>
    <property type="match status" value="1"/>
</dbReference>
<dbReference type="GO" id="GO:0051302">
    <property type="term" value="P:regulation of cell division"/>
    <property type="evidence" value="ECO:0007669"/>
    <property type="project" value="TreeGrafter"/>
</dbReference>
<dbReference type="PANTHER" id="PTHR39560">
    <property type="entry name" value="PROTEIN ADENYLYLTRANSFERASE FIC-RELATED"/>
    <property type="match status" value="1"/>
</dbReference>
<dbReference type="InterPro" id="IPR036597">
    <property type="entry name" value="Fido-like_dom_sf"/>
</dbReference>
<organism evidence="9 10">
    <name type="scientific">Marinococcus luteus</name>
    <dbReference type="NCBI Taxonomy" id="1122204"/>
    <lineage>
        <taxon>Bacteria</taxon>
        <taxon>Bacillati</taxon>
        <taxon>Bacillota</taxon>
        <taxon>Bacilli</taxon>
        <taxon>Bacillales</taxon>
        <taxon>Bacillaceae</taxon>
        <taxon>Marinococcus</taxon>
    </lineage>
</organism>
<evidence type="ECO:0000259" key="8">
    <source>
        <dbReference type="PROSITE" id="PS51459"/>
    </source>
</evidence>
<comment type="catalytic activity">
    <reaction evidence="6">
        <text>L-threonyl-[protein] + ATP = 3-O-(5'-adenylyl)-L-threonyl-[protein] + diphosphate</text>
        <dbReference type="Rhea" id="RHEA:54292"/>
        <dbReference type="Rhea" id="RHEA-COMP:11060"/>
        <dbReference type="Rhea" id="RHEA-COMP:13847"/>
        <dbReference type="ChEBI" id="CHEBI:30013"/>
        <dbReference type="ChEBI" id="CHEBI:30616"/>
        <dbReference type="ChEBI" id="CHEBI:33019"/>
        <dbReference type="ChEBI" id="CHEBI:138113"/>
        <dbReference type="EC" id="2.7.7.108"/>
    </reaction>
</comment>
<evidence type="ECO:0000256" key="5">
    <source>
        <dbReference type="ARBA" id="ARBA00034531"/>
    </source>
</evidence>
<keyword evidence="2" id="KW-0548">Nucleotidyltransferase</keyword>
<dbReference type="GO" id="GO:0005524">
    <property type="term" value="F:ATP binding"/>
    <property type="evidence" value="ECO:0007669"/>
    <property type="project" value="UniProtKB-KW"/>
</dbReference>
<evidence type="ECO:0000313" key="9">
    <source>
        <dbReference type="EMBL" id="SDW85383.1"/>
    </source>
</evidence>
<dbReference type="GO" id="GO:0070733">
    <property type="term" value="F:AMPylase activity"/>
    <property type="evidence" value="ECO:0007669"/>
    <property type="project" value="UniProtKB-EC"/>
</dbReference>
<dbReference type="PROSITE" id="PS51459">
    <property type="entry name" value="FIDO"/>
    <property type="match status" value="1"/>
</dbReference>
<evidence type="ECO:0000313" key="10">
    <source>
        <dbReference type="Proteomes" id="UP000199488"/>
    </source>
</evidence>
<comment type="catalytic activity">
    <reaction evidence="7">
        <text>L-tyrosyl-[protein] + ATP = O-(5'-adenylyl)-L-tyrosyl-[protein] + diphosphate</text>
        <dbReference type="Rhea" id="RHEA:54288"/>
        <dbReference type="Rhea" id="RHEA-COMP:10136"/>
        <dbReference type="Rhea" id="RHEA-COMP:13846"/>
        <dbReference type="ChEBI" id="CHEBI:30616"/>
        <dbReference type="ChEBI" id="CHEBI:33019"/>
        <dbReference type="ChEBI" id="CHEBI:46858"/>
        <dbReference type="ChEBI" id="CHEBI:83624"/>
        <dbReference type="EC" id="2.7.7.108"/>
    </reaction>
</comment>
<dbReference type="STRING" id="1122204.SAMN05421781_2546"/>
<evidence type="ECO:0000256" key="7">
    <source>
        <dbReference type="ARBA" id="ARBA00048696"/>
    </source>
</evidence>
<sequence>MSESYYTYGDSGVLINKMNFREAAKAEKIEQIITTYRLQQMMTAKKVLGSFDEEHIRRIHRRLFSDVYAWAGEFRTVDLAKGHTSFLPAAFIDRGLRHLRDSVQAKNKLTYRDREAFAEAFAPVYNDLNHIHPFREGNGRTQREFVRQIAWHHGFDMKYTPHQQARLFEASVADDEKKAAAALAEGLTES</sequence>
<name>A0A1H2WXH4_9BACI</name>
<dbReference type="Gene3D" id="1.10.3290.10">
    <property type="entry name" value="Fido-like domain"/>
    <property type="match status" value="1"/>
</dbReference>
<feature type="domain" description="Fido" evidence="8">
    <location>
        <begin position="51"/>
        <end position="189"/>
    </location>
</feature>
<dbReference type="OrthoDB" id="9813719at2"/>
<evidence type="ECO:0000256" key="6">
    <source>
        <dbReference type="ARBA" id="ARBA00047939"/>
    </source>
</evidence>
<dbReference type="PANTHER" id="PTHR39560:SF1">
    <property type="entry name" value="PROTEIN ADENYLYLTRANSFERASE FIC-RELATED"/>
    <property type="match status" value="1"/>
</dbReference>
<dbReference type="SUPFAM" id="SSF140931">
    <property type="entry name" value="Fic-like"/>
    <property type="match status" value="1"/>
</dbReference>
<evidence type="ECO:0000256" key="4">
    <source>
        <dbReference type="ARBA" id="ARBA00022840"/>
    </source>
</evidence>
<keyword evidence="3" id="KW-0547">Nucleotide-binding</keyword>
<dbReference type="EMBL" id="FNNC01000006">
    <property type="protein sequence ID" value="SDW85383.1"/>
    <property type="molecule type" value="Genomic_DNA"/>
</dbReference>
<dbReference type="EC" id="2.7.7.108" evidence="5"/>
<reference evidence="9 10" key="1">
    <citation type="submission" date="2016-10" db="EMBL/GenBank/DDBJ databases">
        <authorList>
            <person name="de Groot N.N."/>
        </authorList>
    </citation>
    <scope>NUCLEOTIDE SEQUENCE [LARGE SCALE GENOMIC DNA]</scope>
    <source>
        <strain evidence="9 10">DSM 23126</strain>
    </source>
</reference>
<evidence type="ECO:0000256" key="3">
    <source>
        <dbReference type="ARBA" id="ARBA00022741"/>
    </source>
</evidence>
<accession>A0A1H2WXH4</accession>
<protein>
    <recommendedName>
        <fullName evidence="5">protein adenylyltransferase</fullName>
        <ecNumber evidence="5">2.7.7.108</ecNumber>
    </recommendedName>
</protein>
<proteinExistence type="predicted"/>
<dbReference type="Proteomes" id="UP000199488">
    <property type="component" value="Unassembled WGS sequence"/>
</dbReference>